<evidence type="ECO:0000256" key="4">
    <source>
        <dbReference type="ARBA" id="ARBA00022679"/>
    </source>
</evidence>
<evidence type="ECO:0000256" key="8">
    <source>
        <dbReference type="SAM" id="Phobius"/>
    </source>
</evidence>
<keyword evidence="2" id="KW-1003">Cell membrane</keyword>
<dbReference type="PANTHER" id="PTHR33908:SF11">
    <property type="entry name" value="MEMBRANE PROTEIN"/>
    <property type="match status" value="1"/>
</dbReference>
<keyword evidence="3" id="KW-0328">Glycosyltransferase</keyword>
<evidence type="ECO:0000256" key="5">
    <source>
        <dbReference type="ARBA" id="ARBA00022692"/>
    </source>
</evidence>
<proteinExistence type="predicted"/>
<reference evidence="10 11" key="1">
    <citation type="submission" date="2020-12" db="EMBL/GenBank/DDBJ databases">
        <title>Bacterial novel species Pedobacter sp. SD-b isolated from soil.</title>
        <authorList>
            <person name="Jung H.-Y."/>
        </authorList>
    </citation>
    <scope>NUCLEOTIDE SEQUENCE [LARGE SCALE GENOMIC DNA]</scope>
    <source>
        <strain evidence="10 11">SD-b</strain>
    </source>
</reference>
<dbReference type="EMBL" id="JAEHFY010000004">
    <property type="protein sequence ID" value="MBK0382006.1"/>
    <property type="molecule type" value="Genomic_DNA"/>
</dbReference>
<dbReference type="PANTHER" id="PTHR33908">
    <property type="entry name" value="MANNOSYLTRANSFERASE YKCB-RELATED"/>
    <property type="match status" value="1"/>
</dbReference>
<feature type="transmembrane region" description="Helical" evidence="8">
    <location>
        <begin position="129"/>
        <end position="145"/>
    </location>
</feature>
<gene>
    <name evidence="10" type="ORF">I5M32_03460</name>
</gene>
<evidence type="ECO:0000256" key="3">
    <source>
        <dbReference type="ARBA" id="ARBA00022676"/>
    </source>
</evidence>
<sequence>MINKKFPWYILITIILLKFLFQYLVISSIYELHRDEFLHLDQANHLQWGYPSVPPFTSWQALIIKWLGNGLLWVRFFPALAGALTIWVVWETVKVLKGTLYAAIIAACCVLFSGLLRINILFQPNSFDILFYTLIFFFIIKYIKTEKEINLYYLGITIGFGLLNKYNIIFLLMALVVSLPFTKQRKLFVNQHFWLAMLLALFIVSPNIWWQIKNHFPVVWHMKTLARTQLENVSRIDFVLEQVKFFFGAIPFWFGGLLAIVFYKPFKPYKIVAFAYLSTILLFIYLHGKAYYAVGLYPILFAFGAIYLDQLLSSKKTAWIKPTLVIFNIALIAYFSQKIFPILSPPQIVNRSNFGGKFGTHKWEDGKEHPIEQDFADMIGWTEMANKTDSAFLKIHKTERKNLLVLTENYGQTGAINYYSKNIKNAVCYSLDYIKYFPHLNHLKHLIFIGETPYPSLIAHFKSNVKIGEINNKYAREKGAVIYLFSYPDQYIIKKLQMRLKDTQE</sequence>
<keyword evidence="4" id="KW-0808">Transferase</keyword>
<evidence type="ECO:0000256" key="7">
    <source>
        <dbReference type="ARBA" id="ARBA00023136"/>
    </source>
</evidence>
<feature type="transmembrane region" description="Helical" evidence="8">
    <location>
        <begin position="292"/>
        <end position="312"/>
    </location>
</feature>
<keyword evidence="7 8" id="KW-0472">Membrane</keyword>
<feature type="transmembrane region" description="Helical" evidence="8">
    <location>
        <begin position="151"/>
        <end position="181"/>
    </location>
</feature>
<keyword evidence="6 8" id="KW-1133">Transmembrane helix</keyword>
<dbReference type="InterPro" id="IPR038731">
    <property type="entry name" value="RgtA/B/C-like"/>
</dbReference>
<feature type="transmembrane region" description="Helical" evidence="8">
    <location>
        <begin position="193"/>
        <end position="212"/>
    </location>
</feature>
<evidence type="ECO:0000313" key="11">
    <source>
        <dbReference type="Proteomes" id="UP000660024"/>
    </source>
</evidence>
<feature type="transmembrane region" description="Helical" evidence="8">
    <location>
        <begin position="6"/>
        <end position="26"/>
    </location>
</feature>
<protein>
    <submittedName>
        <fullName evidence="10">Glycosyltransferase family 39 protein</fullName>
    </submittedName>
</protein>
<organism evidence="10 11">
    <name type="scientific">Pedobacter segetis</name>
    <dbReference type="NCBI Taxonomy" id="2793069"/>
    <lineage>
        <taxon>Bacteria</taxon>
        <taxon>Pseudomonadati</taxon>
        <taxon>Bacteroidota</taxon>
        <taxon>Sphingobacteriia</taxon>
        <taxon>Sphingobacteriales</taxon>
        <taxon>Sphingobacteriaceae</taxon>
        <taxon>Pedobacter</taxon>
    </lineage>
</organism>
<accession>A0ABS1BGK9</accession>
<feature type="transmembrane region" description="Helical" evidence="8">
    <location>
        <begin position="102"/>
        <end position="122"/>
    </location>
</feature>
<comment type="caution">
    <text evidence="10">The sequence shown here is derived from an EMBL/GenBank/DDBJ whole genome shotgun (WGS) entry which is preliminary data.</text>
</comment>
<evidence type="ECO:0000256" key="1">
    <source>
        <dbReference type="ARBA" id="ARBA00004651"/>
    </source>
</evidence>
<evidence type="ECO:0000259" key="9">
    <source>
        <dbReference type="Pfam" id="PF13231"/>
    </source>
</evidence>
<keyword evidence="5 8" id="KW-0812">Transmembrane</keyword>
<feature type="transmembrane region" description="Helical" evidence="8">
    <location>
        <begin position="72"/>
        <end position="90"/>
    </location>
</feature>
<feature type="transmembrane region" description="Helical" evidence="8">
    <location>
        <begin position="245"/>
        <end position="262"/>
    </location>
</feature>
<dbReference type="InterPro" id="IPR050297">
    <property type="entry name" value="LipidA_mod_glycosyltrf_83"/>
</dbReference>
<evidence type="ECO:0000256" key="6">
    <source>
        <dbReference type="ARBA" id="ARBA00022989"/>
    </source>
</evidence>
<name>A0ABS1BGK9_9SPHI</name>
<comment type="subcellular location">
    <subcellularLocation>
        <location evidence="1">Cell membrane</location>
        <topology evidence="1">Multi-pass membrane protein</topology>
    </subcellularLocation>
</comment>
<feature type="transmembrane region" description="Helical" evidence="8">
    <location>
        <begin position="324"/>
        <end position="343"/>
    </location>
</feature>
<dbReference type="Proteomes" id="UP000660024">
    <property type="component" value="Unassembled WGS sequence"/>
</dbReference>
<dbReference type="RefSeq" id="WP_200584786.1">
    <property type="nucleotide sequence ID" value="NZ_JAEHFY010000004.1"/>
</dbReference>
<evidence type="ECO:0000256" key="2">
    <source>
        <dbReference type="ARBA" id="ARBA00022475"/>
    </source>
</evidence>
<dbReference type="Pfam" id="PF13231">
    <property type="entry name" value="PMT_2"/>
    <property type="match status" value="1"/>
</dbReference>
<keyword evidence="11" id="KW-1185">Reference proteome</keyword>
<feature type="domain" description="Glycosyltransferase RgtA/B/C/D-like" evidence="9">
    <location>
        <begin position="53"/>
        <end position="210"/>
    </location>
</feature>
<evidence type="ECO:0000313" key="10">
    <source>
        <dbReference type="EMBL" id="MBK0382006.1"/>
    </source>
</evidence>